<dbReference type="Proteomes" id="UP000292447">
    <property type="component" value="Chromosome III"/>
</dbReference>
<accession>A0A4P6XQJ2</accession>
<evidence type="ECO:0000313" key="1">
    <source>
        <dbReference type="EMBL" id="QBM88328.1"/>
    </source>
</evidence>
<sequence length="148" mass="16523">MGSSASKPETKVFTPKAPVEYSASFLAHLESSQETDYTRAQYAESYIQERVALELQKLERDAIEKYQASASDALLKDSTNAVLYDSSNEKVASLTKSLQESSKLLKVDLDDTILNARQSVIACLKDNKGKALNCWDEVEQFKKLVHNL</sequence>
<organism evidence="1 2">
    <name type="scientific">Metschnikowia aff. pulcherrima</name>
    <dbReference type="NCBI Taxonomy" id="2163413"/>
    <lineage>
        <taxon>Eukaryota</taxon>
        <taxon>Fungi</taxon>
        <taxon>Dikarya</taxon>
        <taxon>Ascomycota</taxon>
        <taxon>Saccharomycotina</taxon>
        <taxon>Pichiomycetes</taxon>
        <taxon>Metschnikowiaceae</taxon>
        <taxon>Metschnikowia</taxon>
    </lineage>
</organism>
<proteinExistence type="predicted"/>
<dbReference type="Pfam" id="PF07956">
    <property type="entry name" value="DUF1690"/>
    <property type="match status" value="1"/>
</dbReference>
<dbReference type="AlphaFoldDB" id="A0A4P6XQJ2"/>
<evidence type="ECO:0000313" key="2">
    <source>
        <dbReference type="Proteomes" id="UP000292447"/>
    </source>
</evidence>
<name>A0A4P6XQJ2_9ASCO</name>
<gene>
    <name evidence="1" type="primary">MPUL0C02940</name>
    <name evidence="1" type="ORF">METSCH_C02940</name>
</gene>
<dbReference type="InterPro" id="IPR012471">
    <property type="entry name" value="DUF1690"/>
</dbReference>
<reference evidence="2" key="1">
    <citation type="submission" date="2019-03" db="EMBL/GenBank/DDBJ databases">
        <title>Snf2 controls pulcherriminic acid biosynthesis and connects pigmentation and antifungal activity of the yeast Metschnikowia pulcherrima.</title>
        <authorList>
            <person name="Gore-Lloyd D."/>
            <person name="Sumann I."/>
            <person name="Brachmann A.O."/>
            <person name="Schneeberger K."/>
            <person name="Ortiz-Merino R.A."/>
            <person name="Moreno-Beltran M."/>
            <person name="Schlaefli M."/>
            <person name="Kirner P."/>
            <person name="Santos Kron A."/>
            <person name="Wolfe K.H."/>
            <person name="Piel J."/>
            <person name="Ahrens C.H."/>
            <person name="Henk D."/>
            <person name="Freimoser F.M."/>
        </authorList>
    </citation>
    <scope>NUCLEOTIDE SEQUENCE [LARGE SCALE GENOMIC DNA]</scope>
    <source>
        <strain evidence="2">APC 1.2</strain>
    </source>
</reference>
<dbReference type="EMBL" id="CP034458">
    <property type="protein sequence ID" value="QBM88328.1"/>
    <property type="molecule type" value="Genomic_DNA"/>
</dbReference>
<keyword evidence="2" id="KW-1185">Reference proteome</keyword>
<protein>
    <submittedName>
        <fullName evidence="1">Altered inheritance of mitochondria protein 13</fullName>
    </submittedName>
</protein>